<dbReference type="GO" id="GO:1902201">
    <property type="term" value="P:negative regulation of bacterial-type flagellum-dependent cell motility"/>
    <property type="evidence" value="ECO:0007669"/>
    <property type="project" value="TreeGrafter"/>
</dbReference>
<name>A0A147HXT5_9SPHN</name>
<dbReference type="Pfam" id="PF07695">
    <property type="entry name" value="7TMR-DISM_7TM"/>
    <property type="match status" value="1"/>
</dbReference>
<evidence type="ECO:0000259" key="4">
    <source>
        <dbReference type="PROSITE" id="PS50887"/>
    </source>
</evidence>
<comment type="caution">
    <text evidence="5">The sequence shown here is derived from an EMBL/GenBank/DDBJ whole genome shotgun (WGS) entry which is preliminary data.</text>
</comment>
<feature type="transmembrane region" description="Helical" evidence="3">
    <location>
        <begin position="267"/>
        <end position="288"/>
    </location>
</feature>
<dbReference type="SUPFAM" id="SSF55073">
    <property type="entry name" value="Nucleotide cyclase"/>
    <property type="match status" value="1"/>
</dbReference>
<organism evidence="5 6">
    <name type="scientific">Sphingomonas endophytica</name>
    <dbReference type="NCBI Taxonomy" id="869719"/>
    <lineage>
        <taxon>Bacteria</taxon>
        <taxon>Pseudomonadati</taxon>
        <taxon>Pseudomonadota</taxon>
        <taxon>Alphaproteobacteria</taxon>
        <taxon>Sphingomonadales</taxon>
        <taxon>Sphingomonadaceae</taxon>
        <taxon>Sphingomonas</taxon>
    </lineage>
</organism>
<dbReference type="GO" id="GO:0005886">
    <property type="term" value="C:plasma membrane"/>
    <property type="evidence" value="ECO:0007669"/>
    <property type="project" value="TreeGrafter"/>
</dbReference>
<dbReference type="PROSITE" id="PS50887">
    <property type="entry name" value="GGDEF"/>
    <property type="match status" value="1"/>
</dbReference>
<evidence type="ECO:0000256" key="1">
    <source>
        <dbReference type="ARBA" id="ARBA00012528"/>
    </source>
</evidence>
<feature type="transmembrane region" description="Helical" evidence="3">
    <location>
        <begin position="207"/>
        <end position="225"/>
    </location>
</feature>
<dbReference type="EMBL" id="LDTB01000063">
    <property type="protein sequence ID" value="KTT69713.1"/>
    <property type="molecule type" value="Genomic_DNA"/>
</dbReference>
<keyword evidence="6" id="KW-1185">Reference proteome</keyword>
<feature type="transmembrane region" description="Helical" evidence="3">
    <location>
        <begin position="237"/>
        <end position="255"/>
    </location>
</feature>
<reference evidence="5 6" key="1">
    <citation type="journal article" date="2016" name="Front. Microbiol.">
        <title>Genomic Resource of Rice Seed Associated Bacteria.</title>
        <authorList>
            <person name="Midha S."/>
            <person name="Bansal K."/>
            <person name="Sharma S."/>
            <person name="Kumar N."/>
            <person name="Patil P.P."/>
            <person name="Chaudhry V."/>
            <person name="Patil P.B."/>
        </authorList>
    </citation>
    <scope>NUCLEOTIDE SEQUENCE [LARGE SCALE GENOMIC DNA]</scope>
    <source>
        <strain evidence="5 6">NS334</strain>
    </source>
</reference>
<dbReference type="PATRIC" id="fig|869719.3.peg.2848"/>
<gene>
    <name evidence="5" type="ORF">NS334_13875</name>
</gene>
<evidence type="ECO:0000256" key="2">
    <source>
        <dbReference type="ARBA" id="ARBA00034247"/>
    </source>
</evidence>
<feature type="transmembrane region" description="Helical" evidence="3">
    <location>
        <begin position="300"/>
        <end position="317"/>
    </location>
</feature>
<keyword evidence="3" id="KW-0472">Membrane</keyword>
<dbReference type="PANTHER" id="PTHR45138">
    <property type="entry name" value="REGULATORY COMPONENTS OF SENSORY TRANSDUCTION SYSTEM"/>
    <property type="match status" value="1"/>
</dbReference>
<dbReference type="NCBIfam" id="TIGR00254">
    <property type="entry name" value="GGDEF"/>
    <property type="match status" value="1"/>
</dbReference>
<dbReference type="OrthoDB" id="9759607at2"/>
<dbReference type="EC" id="2.7.7.65" evidence="1"/>
<dbReference type="InterPro" id="IPR050469">
    <property type="entry name" value="Diguanylate_Cyclase"/>
</dbReference>
<dbReference type="InterPro" id="IPR029787">
    <property type="entry name" value="Nucleotide_cyclase"/>
</dbReference>
<dbReference type="SMART" id="SM00267">
    <property type="entry name" value="GGDEF"/>
    <property type="match status" value="1"/>
</dbReference>
<dbReference type="Proteomes" id="UP000074310">
    <property type="component" value="Unassembled WGS sequence"/>
</dbReference>
<dbReference type="GO" id="GO:0043709">
    <property type="term" value="P:cell adhesion involved in single-species biofilm formation"/>
    <property type="evidence" value="ECO:0007669"/>
    <property type="project" value="TreeGrafter"/>
</dbReference>
<evidence type="ECO:0000313" key="6">
    <source>
        <dbReference type="Proteomes" id="UP000074310"/>
    </source>
</evidence>
<evidence type="ECO:0000313" key="5">
    <source>
        <dbReference type="EMBL" id="KTT69713.1"/>
    </source>
</evidence>
<dbReference type="Gene3D" id="3.30.70.270">
    <property type="match status" value="1"/>
</dbReference>
<feature type="transmembrane region" description="Helical" evidence="3">
    <location>
        <begin position="175"/>
        <end position="195"/>
    </location>
</feature>
<proteinExistence type="predicted"/>
<dbReference type="CDD" id="cd01949">
    <property type="entry name" value="GGDEF"/>
    <property type="match status" value="1"/>
</dbReference>
<evidence type="ECO:0000256" key="3">
    <source>
        <dbReference type="SAM" id="Phobius"/>
    </source>
</evidence>
<feature type="transmembrane region" description="Helical" evidence="3">
    <location>
        <begin position="329"/>
        <end position="357"/>
    </location>
</feature>
<sequence>MFGGSQHHFWGICAAILVLIGVVPTARAQADFPIDTCFRPARDGERPAAILADPRGFDCRAVTRGAGPGDYWVLSAPLPPLPANVRVQSGSVWQEGMTLYTRYANGTIRAGGFTSADSWRHLRLGALFEVPIPRAAARPVRLLWHVRGAANVRGIVLHPRLVSAEQSQRYEVQLAAFYAAFGGLAVALLLFNAALGTALRQRFQLPYCAMVVLLLGYAASSSGLLGQLTGMDNNLRLRLNALLLAGTLSAALIFARRFFGDVVMRGWVGRAIPVAVAGLMATTTVYVVTLPYRPLLLDRLLSLVFAATLAIAFPLLWRSWQGTDRYARAFAIAWGLPLLTASARVAQALGLIGWSFWVDNSTLVAMALEACCSAIAIAWRIKQIGEERDQAREQEMLARLLADSDPLTGLMNRRSFLREAIGRREPHLLVLIDIDHFKQVNDTLGHDGGDQVLRVFAEAVRAAVPPDALVARIGGEEFAVLADADATDLPDAILAQVRAARMPYDLTVTASLGSEQGAIATEPEWKVLYRRADDALYAAKRAGRDRARWAAAA</sequence>
<comment type="catalytic activity">
    <reaction evidence="2">
        <text>2 GTP = 3',3'-c-di-GMP + 2 diphosphate</text>
        <dbReference type="Rhea" id="RHEA:24898"/>
        <dbReference type="ChEBI" id="CHEBI:33019"/>
        <dbReference type="ChEBI" id="CHEBI:37565"/>
        <dbReference type="ChEBI" id="CHEBI:58805"/>
        <dbReference type="EC" id="2.7.7.65"/>
    </reaction>
</comment>
<dbReference type="InterPro" id="IPR011623">
    <property type="entry name" value="7TMR_DISM_rcpt_extracell_dom1"/>
</dbReference>
<keyword evidence="3" id="KW-1133">Transmembrane helix</keyword>
<dbReference type="RefSeq" id="WP_083500489.1">
    <property type="nucleotide sequence ID" value="NZ_LDTB01000063.1"/>
</dbReference>
<feature type="domain" description="GGDEF" evidence="4">
    <location>
        <begin position="425"/>
        <end position="552"/>
    </location>
</feature>
<dbReference type="AlphaFoldDB" id="A0A147HXT5"/>
<dbReference type="PANTHER" id="PTHR45138:SF9">
    <property type="entry name" value="DIGUANYLATE CYCLASE DGCM-RELATED"/>
    <property type="match status" value="1"/>
</dbReference>
<dbReference type="GO" id="GO:0052621">
    <property type="term" value="F:diguanylate cyclase activity"/>
    <property type="evidence" value="ECO:0007669"/>
    <property type="project" value="UniProtKB-EC"/>
</dbReference>
<keyword evidence="3" id="KW-0812">Transmembrane</keyword>
<dbReference type="Pfam" id="PF00990">
    <property type="entry name" value="GGDEF"/>
    <property type="match status" value="1"/>
</dbReference>
<dbReference type="InterPro" id="IPR043128">
    <property type="entry name" value="Rev_trsase/Diguanyl_cyclase"/>
</dbReference>
<feature type="transmembrane region" description="Helical" evidence="3">
    <location>
        <begin position="363"/>
        <end position="381"/>
    </location>
</feature>
<accession>A0A147HXT5</accession>
<protein>
    <recommendedName>
        <fullName evidence="1">diguanylate cyclase</fullName>
        <ecNumber evidence="1">2.7.7.65</ecNumber>
    </recommendedName>
</protein>
<dbReference type="InterPro" id="IPR000160">
    <property type="entry name" value="GGDEF_dom"/>
</dbReference>